<protein>
    <submittedName>
        <fullName evidence="1">CRISPR-associated endoribonuclease Cas6/Csy4, subtype I-F/YPEST</fullName>
    </submittedName>
</protein>
<evidence type="ECO:0000313" key="1">
    <source>
        <dbReference type="EMBL" id="SEA97971.1"/>
    </source>
</evidence>
<reference evidence="1 2" key="1">
    <citation type="submission" date="2016-10" db="EMBL/GenBank/DDBJ databases">
        <authorList>
            <person name="de Groot N.N."/>
        </authorList>
    </citation>
    <scope>NUCLEOTIDE SEQUENCE [LARGE SCALE GENOMIC DNA]</scope>
    <source>
        <strain evidence="1 2">DSM 21228</strain>
    </source>
</reference>
<dbReference type="NCBIfam" id="TIGR02563">
    <property type="entry name" value="cas_Csy4"/>
    <property type="match status" value="1"/>
</dbReference>
<dbReference type="Gene3D" id="3.30.70.2540">
    <property type="entry name" value="CRISPR-associated endoribonuclease Cas6/Csy4"/>
    <property type="match status" value="1"/>
</dbReference>
<dbReference type="OrthoDB" id="259831at2"/>
<gene>
    <name evidence="1" type="ORF">SAMN05660964_03015</name>
</gene>
<keyword evidence="2" id="KW-1185">Reference proteome</keyword>
<dbReference type="RefSeq" id="WP_093069953.1">
    <property type="nucleotide sequence ID" value="NZ_FNQP01000022.1"/>
</dbReference>
<dbReference type="AlphaFoldDB" id="A0A1H4FLD5"/>
<dbReference type="Pfam" id="PF09618">
    <property type="entry name" value="Cas_Csy4"/>
    <property type="match status" value="1"/>
</dbReference>
<evidence type="ECO:0000313" key="2">
    <source>
        <dbReference type="Proteomes" id="UP000199397"/>
    </source>
</evidence>
<name>A0A1H4FLD5_9GAMM</name>
<sequence length="211" mass="23032">MTSHYLEYTVALPAVESGEISHLLGRLWQRLHGVLAGANIQHLGISLPRAGAKHPGNVLRLHSDAETLQAVAANAGIRQLVESAGIVTSAVLPVPTGCAYRCYTRSRQSEKFSDAWILRSESRLLQHLEKKGVVLSISELLARRKRLQERAAQAKRDAVYIKLQSHSTRQTFSLLVNTATVDAACSGQFSHYGLAIGADEKTPGQATVPFW</sequence>
<dbReference type="GO" id="GO:0004519">
    <property type="term" value="F:endonuclease activity"/>
    <property type="evidence" value="ECO:0007669"/>
    <property type="project" value="InterPro"/>
</dbReference>
<dbReference type="InterPro" id="IPR042564">
    <property type="entry name" value="CRISPR-Cas6/Csy4_sf"/>
</dbReference>
<dbReference type="Proteomes" id="UP000199397">
    <property type="component" value="Unassembled WGS sequence"/>
</dbReference>
<dbReference type="STRING" id="525918.SAMN05660964_03015"/>
<organism evidence="1 2">
    <name type="scientific">Thiothrix caldifontis</name>
    <dbReference type="NCBI Taxonomy" id="525918"/>
    <lineage>
        <taxon>Bacteria</taxon>
        <taxon>Pseudomonadati</taxon>
        <taxon>Pseudomonadota</taxon>
        <taxon>Gammaproteobacteria</taxon>
        <taxon>Thiotrichales</taxon>
        <taxon>Thiotrichaceae</taxon>
        <taxon>Thiothrix</taxon>
    </lineage>
</organism>
<dbReference type="EMBL" id="FNQP01000022">
    <property type="protein sequence ID" value="SEA97971.1"/>
    <property type="molecule type" value="Genomic_DNA"/>
</dbReference>
<dbReference type="InterPro" id="IPR013396">
    <property type="entry name" value="CRISPR-assoc_prot_Csy4"/>
</dbReference>
<accession>A0A1H4FLD5</accession>
<proteinExistence type="predicted"/>
<dbReference type="GO" id="GO:0043571">
    <property type="term" value="P:maintenance of CRISPR repeat elements"/>
    <property type="evidence" value="ECO:0007669"/>
    <property type="project" value="InterPro"/>
</dbReference>